<comment type="similarity">
    <text evidence="1">Belongs to the 'phage' integrase family.</text>
</comment>
<evidence type="ECO:0000259" key="5">
    <source>
        <dbReference type="PROSITE" id="PS51898"/>
    </source>
</evidence>
<sequence length="414" mass="47843">MPKLSKRLPKYRCHKPTNQAYVELNKKRYYLGPYGSQKSRLEYDRLIGEYLSTARMAVDASHCQEMDMGQLCVRFREFAAGYYLKNGKPTSELRSYDTVIRSLLATYLHTQASEFGPLALRAVRDQWVEAGYSRNVCNQMHRRVVRIFRWATEHELVDVTVWQRLKAVQTLKKGRTTAREKIPIPPVDLDRVAATIPHLSPVVQGMIRLQLATGMRPGEVCMMRKRDVDTSGDVWEYRPESHKTEHHGHDRVIYLGPQAQEALRPFLLRPDDSHCFSAAESIEYFRRMREQARKTPAHHGNRRGKRLQPRERSANPRQPRDHFDSSSYAKAIARGCKKAWPAPDELVDPAEIKAWNDEYRWAPNQLRHTKGTQIRKLYGLESAQVILGHSNAKVTEVYAERDAERARKVAAEIG</sequence>
<dbReference type="PANTHER" id="PTHR30349">
    <property type="entry name" value="PHAGE INTEGRASE-RELATED"/>
    <property type="match status" value="1"/>
</dbReference>
<dbReference type="EMBL" id="JASZZN010000006">
    <property type="protein sequence ID" value="MDM4015806.1"/>
    <property type="molecule type" value="Genomic_DNA"/>
</dbReference>
<evidence type="ECO:0000313" key="7">
    <source>
        <dbReference type="Proteomes" id="UP001239462"/>
    </source>
</evidence>
<keyword evidence="7" id="KW-1185">Reference proteome</keyword>
<dbReference type="CDD" id="cd00397">
    <property type="entry name" value="DNA_BRE_C"/>
    <property type="match status" value="1"/>
</dbReference>
<gene>
    <name evidence="6" type="ORF">QTN89_10225</name>
</gene>
<keyword evidence="2" id="KW-0238">DNA-binding</keyword>
<dbReference type="SUPFAM" id="SSF56349">
    <property type="entry name" value="DNA breaking-rejoining enzymes"/>
    <property type="match status" value="1"/>
</dbReference>
<dbReference type="PROSITE" id="PS51898">
    <property type="entry name" value="TYR_RECOMBINASE"/>
    <property type="match status" value="1"/>
</dbReference>
<organism evidence="6 7">
    <name type="scientific">Roseiconus lacunae</name>
    <dbReference type="NCBI Taxonomy" id="2605694"/>
    <lineage>
        <taxon>Bacteria</taxon>
        <taxon>Pseudomonadati</taxon>
        <taxon>Planctomycetota</taxon>
        <taxon>Planctomycetia</taxon>
        <taxon>Pirellulales</taxon>
        <taxon>Pirellulaceae</taxon>
        <taxon>Roseiconus</taxon>
    </lineage>
</organism>
<dbReference type="InterPro" id="IPR002104">
    <property type="entry name" value="Integrase_catalytic"/>
</dbReference>
<comment type="caution">
    <text evidence="6">The sequence shown here is derived from an EMBL/GenBank/DDBJ whole genome shotgun (WGS) entry which is preliminary data.</text>
</comment>
<dbReference type="InterPro" id="IPR011010">
    <property type="entry name" value="DNA_brk_join_enz"/>
</dbReference>
<keyword evidence="3" id="KW-0233">DNA recombination</keyword>
<evidence type="ECO:0000256" key="1">
    <source>
        <dbReference type="ARBA" id="ARBA00008857"/>
    </source>
</evidence>
<evidence type="ECO:0000256" key="2">
    <source>
        <dbReference type="ARBA" id="ARBA00023125"/>
    </source>
</evidence>
<accession>A0ABT7PHS9</accession>
<evidence type="ECO:0000256" key="4">
    <source>
        <dbReference type="SAM" id="MobiDB-lite"/>
    </source>
</evidence>
<dbReference type="Gene3D" id="1.10.150.130">
    <property type="match status" value="1"/>
</dbReference>
<feature type="domain" description="Tyr recombinase" evidence="5">
    <location>
        <begin position="179"/>
        <end position="411"/>
    </location>
</feature>
<feature type="compositionally biased region" description="Basic residues" evidence="4">
    <location>
        <begin position="295"/>
        <end position="307"/>
    </location>
</feature>
<dbReference type="InterPro" id="IPR013762">
    <property type="entry name" value="Integrase-like_cat_sf"/>
</dbReference>
<dbReference type="Gene3D" id="1.10.443.10">
    <property type="entry name" value="Intergrase catalytic core"/>
    <property type="match status" value="1"/>
</dbReference>
<evidence type="ECO:0000256" key="3">
    <source>
        <dbReference type="ARBA" id="ARBA00023172"/>
    </source>
</evidence>
<proteinExistence type="inferred from homology"/>
<dbReference type="InterPro" id="IPR010998">
    <property type="entry name" value="Integrase_recombinase_N"/>
</dbReference>
<evidence type="ECO:0000313" key="6">
    <source>
        <dbReference type="EMBL" id="MDM4015806.1"/>
    </source>
</evidence>
<feature type="region of interest" description="Disordered" evidence="4">
    <location>
        <begin position="291"/>
        <end position="326"/>
    </location>
</feature>
<dbReference type="Proteomes" id="UP001239462">
    <property type="component" value="Unassembled WGS sequence"/>
</dbReference>
<reference evidence="6 7" key="1">
    <citation type="submission" date="2023-06" db="EMBL/GenBank/DDBJ databases">
        <title>Roseiconus lacunae JC819 isolated from Gulf of Mannar region, Tamil Nadu.</title>
        <authorList>
            <person name="Pk S."/>
            <person name="Ch S."/>
            <person name="Ch V.R."/>
        </authorList>
    </citation>
    <scope>NUCLEOTIDE SEQUENCE [LARGE SCALE GENOMIC DNA]</scope>
    <source>
        <strain evidence="6 7">JC819</strain>
    </source>
</reference>
<protein>
    <submittedName>
        <fullName evidence="6">Site-specific integrase</fullName>
    </submittedName>
</protein>
<name>A0ABT7PHS9_9BACT</name>
<dbReference type="InterPro" id="IPR050090">
    <property type="entry name" value="Tyrosine_recombinase_XerCD"/>
</dbReference>
<feature type="compositionally biased region" description="Basic and acidic residues" evidence="4">
    <location>
        <begin position="308"/>
        <end position="324"/>
    </location>
</feature>
<dbReference type="RefSeq" id="WP_289163327.1">
    <property type="nucleotide sequence ID" value="NZ_JASZZN010000006.1"/>
</dbReference>
<dbReference type="PANTHER" id="PTHR30349:SF64">
    <property type="entry name" value="PROPHAGE INTEGRASE INTD-RELATED"/>
    <property type="match status" value="1"/>
</dbReference>